<evidence type="ECO:0000313" key="4">
    <source>
        <dbReference type="Proteomes" id="UP000053424"/>
    </source>
</evidence>
<protein>
    <recommendedName>
        <fullName evidence="2">Transglutaminase-like domain-containing protein</fullName>
    </recommendedName>
</protein>
<evidence type="ECO:0000259" key="2">
    <source>
        <dbReference type="SMART" id="SM00460"/>
    </source>
</evidence>
<name>A0A0C3C976_HEBCY</name>
<organism evidence="3 4">
    <name type="scientific">Hebeloma cylindrosporum</name>
    <dbReference type="NCBI Taxonomy" id="76867"/>
    <lineage>
        <taxon>Eukaryota</taxon>
        <taxon>Fungi</taxon>
        <taxon>Dikarya</taxon>
        <taxon>Basidiomycota</taxon>
        <taxon>Agaricomycotina</taxon>
        <taxon>Agaricomycetes</taxon>
        <taxon>Agaricomycetidae</taxon>
        <taxon>Agaricales</taxon>
        <taxon>Agaricineae</taxon>
        <taxon>Hymenogastraceae</taxon>
        <taxon>Hebeloma</taxon>
    </lineage>
</organism>
<dbReference type="OrthoDB" id="6129702at2759"/>
<dbReference type="Gene3D" id="3.10.620.30">
    <property type="match status" value="1"/>
</dbReference>
<evidence type="ECO:0000313" key="3">
    <source>
        <dbReference type="EMBL" id="KIM40101.1"/>
    </source>
</evidence>
<feature type="region of interest" description="Disordered" evidence="1">
    <location>
        <begin position="1"/>
        <end position="22"/>
    </location>
</feature>
<dbReference type="SMART" id="SM00460">
    <property type="entry name" value="TGc"/>
    <property type="match status" value="1"/>
</dbReference>
<dbReference type="InterPro" id="IPR052557">
    <property type="entry name" value="CAP/Cytokinesis_protein"/>
</dbReference>
<dbReference type="EMBL" id="KN831783">
    <property type="protein sequence ID" value="KIM40101.1"/>
    <property type="molecule type" value="Genomic_DNA"/>
</dbReference>
<dbReference type="SUPFAM" id="SSF54001">
    <property type="entry name" value="Cysteine proteinases"/>
    <property type="match status" value="1"/>
</dbReference>
<gene>
    <name evidence="3" type="ORF">M413DRAFT_73749</name>
</gene>
<dbReference type="HOGENOM" id="CLU_016738_1_1_1"/>
<feature type="compositionally biased region" description="Pro residues" evidence="1">
    <location>
        <begin position="72"/>
        <end position="86"/>
    </location>
</feature>
<proteinExistence type="predicted"/>
<feature type="region of interest" description="Disordered" evidence="1">
    <location>
        <begin position="37"/>
        <end position="94"/>
    </location>
</feature>
<evidence type="ECO:0000256" key="1">
    <source>
        <dbReference type="SAM" id="MobiDB-lite"/>
    </source>
</evidence>
<dbReference type="Pfam" id="PF01841">
    <property type="entry name" value="Transglut_core"/>
    <property type="match status" value="1"/>
</dbReference>
<dbReference type="PANTHER" id="PTHR46333">
    <property type="entry name" value="CYTOKINESIS PROTEIN 3"/>
    <property type="match status" value="1"/>
</dbReference>
<reference evidence="3 4" key="1">
    <citation type="submission" date="2014-04" db="EMBL/GenBank/DDBJ databases">
        <authorList>
            <consortium name="DOE Joint Genome Institute"/>
            <person name="Kuo A."/>
            <person name="Gay G."/>
            <person name="Dore J."/>
            <person name="Kohler A."/>
            <person name="Nagy L.G."/>
            <person name="Floudas D."/>
            <person name="Copeland A."/>
            <person name="Barry K.W."/>
            <person name="Cichocki N."/>
            <person name="Veneault-Fourrey C."/>
            <person name="LaButti K."/>
            <person name="Lindquist E.A."/>
            <person name="Lipzen A."/>
            <person name="Lundell T."/>
            <person name="Morin E."/>
            <person name="Murat C."/>
            <person name="Sun H."/>
            <person name="Tunlid A."/>
            <person name="Henrissat B."/>
            <person name="Grigoriev I.V."/>
            <person name="Hibbett D.S."/>
            <person name="Martin F."/>
            <person name="Nordberg H.P."/>
            <person name="Cantor M.N."/>
            <person name="Hua S.X."/>
        </authorList>
    </citation>
    <scope>NUCLEOTIDE SEQUENCE [LARGE SCALE GENOMIC DNA]</scope>
    <source>
        <strain evidence="4">h7</strain>
    </source>
</reference>
<dbReference type="PANTHER" id="PTHR46333:SF5">
    <property type="entry name" value="TRANSGLUTAMINASE-LIKE DOMAIN-CONTAINING PROTEIN"/>
    <property type="match status" value="1"/>
</dbReference>
<keyword evidence="4" id="KW-1185">Reference proteome</keyword>
<sequence length="439" mass="48334">MSLRPQPPRRRVPPPPLPASIAPFDVGAHVLPDLSVLLARKPPPPPHFRRTTISPSPRGLPDVPPRRVSAPLYPPEQAPTHPPPPLNLSSKPVVNTKGISSRPIHLDDHPSCFQCKDFSRVDAHAALFPRDLVVSLADLATNLVGPFDTDCDKARVIFTWLHYNIAYDAVSFLSGNVQPSTPDSTLSSGLAVCDGYAGLFKHLAELAGLQAHKVSGHGKGYGYQSLQDGDPLPEMSTNHAWNCVLLQGEWQLMDPCWGAGMLNGTEYEPRFASKWFIASPIEFGQRHFPCDPTFHLTPEQTSWEEYILAAEGPQLTSDFDLLDLHPMLVSPSSQEIPDRQFIKFSVSKRCKHISTADVDNYVFVISTNGKDFIPLPFNHEEGAWTGNIFTPRNGKVTLYAVDRVVNSDGKGLGINGFVQAKGRKAMEFKGLAMWSVVNL</sequence>
<dbReference type="STRING" id="686832.A0A0C3C976"/>
<dbReference type="Proteomes" id="UP000053424">
    <property type="component" value="Unassembled WGS sequence"/>
</dbReference>
<dbReference type="GO" id="GO:0005737">
    <property type="term" value="C:cytoplasm"/>
    <property type="evidence" value="ECO:0007669"/>
    <property type="project" value="TreeGrafter"/>
</dbReference>
<reference evidence="4" key="2">
    <citation type="submission" date="2015-01" db="EMBL/GenBank/DDBJ databases">
        <title>Evolutionary Origins and Diversification of the Mycorrhizal Mutualists.</title>
        <authorList>
            <consortium name="DOE Joint Genome Institute"/>
            <consortium name="Mycorrhizal Genomics Consortium"/>
            <person name="Kohler A."/>
            <person name="Kuo A."/>
            <person name="Nagy L.G."/>
            <person name="Floudas D."/>
            <person name="Copeland A."/>
            <person name="Barry K.W."/>
            <person name="Cichocki N."/>
            <person name="Veneault-Fourrey C."/>
            <person name="LaButti K."/>
            <person name="Lindquist E.A."/>
            <person name="Lipzen A."/>
            <person name="Lundell T."/>
            <person name="Morin E."/>
            <person name="Murat C."/>
            <person name="Riley R."/>
            <person name="Ohm R."/>
            <person name="Sun H."/>
            <person name="Tunlid A."/>
            <person name="Henrissat B."/>
            <person name="Grigoriev I.V."/>
            <person name="Hibbett D.S."/>
            <person name="Martin F."/>
        </authorList>
    </citation>
    <scope>NUCLEOTIDE SEQUENCE [LARGE SCALE GENOMIC DNA]</scope>
    <source>
        <strain evidence="4">h7</strain>
    </source>
</reference>
<dbReference type="InterPro" id="IPR038765">
    <property type="entry name" value="Papain-like_cys_pep_sf"/>
</dbReference>
<feature type="domain" description="Transglutaminase-like" evidence="2">
    <location>
        <begin position="185"/>
        <end position="257"/>
    </location>
</feature>
<dbReference type="AlphaFoldDB" id="A0A0C3C976"/>
<accession>A0A0C3C976</accession>
<dbReference type="InterPro" id="IPR002931">
    <property type="entry name" value="Transglutaminase-like"/>
</dbReference>